<accession>A0AAJ8JTW5</accession>
<feature type="domain" description="SGTA homodimerisation" evidence="6">
    <location>
        <begin position="6"/>
        <end position="70"/>
    </location>
</feature>
<proteinExistence type="inferred from homology"/>
<feature type="region of interest" description="Disordered" evidence="5">
    <location>
        <begin position="306"/>
        <end position="338"/>
    </location>
</feature>
<comment type="similarity">
    <text evidence="1">Belongs to the SGT family.</text>
</comment>
<evidence type="ECO:0000313" key="7">
    <source>
        <dbReference type="EMBL" id="WVN88343.1"/>
    </source>
</evidence>
<dbReference type="GO" id="GO:0060090">
    <property type="term" value="F:molecular adaptor activity"/>
    <property type="evidence" value="ECO:0007669"/>
    <property type="project" value="TreeGrafter"/>
</dbReference>
<evidence type="ECO:0000256" key="5">
    <source>
        <dbReference type="SAM" id="MobiDB-lite"/>
    </source>
</evidence>
<evidence type="ECO:0000256" key="3">
    <source>
        <dbReference type="ARBA" id="ARBA00022803"/>
    </source>
</evidence>
<reference evidence="7" key="1">
    <citation type="submission" date="2016-06" db="EMBL/GenBank/DDBJ databases">
        <authorList>
            <person name="Cuomo C."/>
            <person name="Litvintseva A."/>
            <person name="Heitman J."/>
            <person name="Chen Y."/>
            <person name="Sun S."/>
            <person name="Springer D."/>
            <person name="Dromer F."/>
            <person name="Young S."/>
            <person name="Zeng Q."/>
            <person name="Chapman S."/>
            <person name="Gujja S."/>
            <person name="Saif S."/>
            <person name="Birren B."/>
        </authorList>
    </citation>
    <scope>NUCLEOTIDE SEQUENCE</scope>
    <source>
        <strain evidence="7">CBS 7841</strain>
    </source>
</reference>
<dbReference type="FunFam" id="1.20.5.420:FF:000005">
    <property type="entry name" value="Hsc70 cochaperone (SGT), putative"/>
    <property type="match status" value="1"/>
</dbReference>
<dbReference type="PROSITE" id="PS50293">
    <property type="entry name" value="TPR_REGION"/>
    <property type="match status" value="1"/>
</dbReference>
<dbReference type="Gene3D" id="1.25.40.10">
    <property type="entry name" value="Tetratricopeptide repeat domain"/>
    <property type="match status" value="1"/>
</dbReference>
<dbReference type="InterPro" id="IPR013105">
    <property type="entry name" value="TPR_2"/>
</dbReference>
<dbReference type="Pfam" id="PF00515">
    <property type="entry name" value="TPR_1"/>
    <property type="match status" value="2"/>
</dbReference>
<dbReference type="GO" id="GO:0006620">
    <property type="term" value="P:post-translational protein targeting to endoplasmic reticulum membrane"/>
    <property type="evidence" value="ECO:0007669"/>
    <property type="project" value="TreeGrafter"/>
</dbReference>
<dbReference type="AlphaFoldDB" id="A0AAJ8JTW5"/>
<organism evidence="7 8">
    <name type="scientific">Cryptococcus depauperatus CBS 7841</name>
    <dbReference type="NCBI Taxonomy" id="1295531"/>
    <lineage>
        <taxon>Eukaryota</taxon>
        <taxon>Fungi</taxon>
        <taxon>Dikarya</taxon>
        <taxon>Basidiomycota</taxon>
        <taxon>Agaricomycotina</taxon>
        <taxon>Tremellomycetes</taxon>
        <taxon>Tremellales</taxon>
        <taxon>Cryptococcaceae</taxon>
        <taxon>Cryptococcus</taxon>
    </lineage>
</organism>
<keyword evidence="2" id="KW-0677">Repeat</keyword>
<dbReference type="GO" id="GO:0072380">
    <property type="term" value="C:TRC complex"/>
    <property type="evidence" value="ECO:0007669"/>
    <property type="project" value="TreeGrafter"/>
</dbReference>
<dbReference type="RefSeq" id="XP_066069043.1">
    <property type="nucleotide sequence ID" value="XM_066212946.1"/>
</dbReference>
<dbReference type="InterPro" id="IPR047150">
    <property type="entry name" value="SGT"/>
</dbReference>
<dbReference type="PANTHER" id="PTHR45831">
    <property type="entry name" value="LD24721P"/>
    <property type="match status" value="1"/>
</dbReference>
<keyword evidence="3 4" id="KW-0802">TPR repeat</keyword>
<evidence type="ECO:0000259" key="6">
    <source>
        <dbReference type="Pfam" id="PF16546"/>
    </source>
</evidence>
<evidence type="ECO:0000256" key="4">
    <source>
        <dbReference type="PROSITE-ProRule" id="PRU00339"/>
    </source>
</evidence>
<feature type="region of interest" description="Disordered" evidence="5">
    <location>
        <begin position="216"/>
        <end position="245"/>
    </location>
</feature>
<dbReference type="Proteomes" id="UP000094043">
    <property type="component" value="Chromosome 4"/>
</dbReference>
<dbReference type="Pfam" id="PF16546">
    <property type="entry name" value="SGTA_dimer"/>
    <property type="match status" value="1"/>
</dbReference>
<dbReference type="GO" id="GO:0016020">
    <property type="term" value="C:membrane"/>
    <property type="evidence" value="ECO:0007669"/>
    <property type="project" value="TreeGrafter"/>
</dbReference>
<feature type="region of interest" description="Disordered" evidence="5">
    <location>
        <begin position="79"/>
        <end position="107"/>
    </location>
</feature>
<name>A0AAJ8JTW5_9TREE</name>
<reference evidence="7" key="3">
    <citation type="submission" date="2024-01" db="EMBL/GenBank/DDBJ databases">
        <authorList>
            <person name="Coelho M.A."/>
            <person name="David-Palma M."/>
            <person name="Shea T."/>
            <person name="Sun S."/>
            <person name="Cuomo C.A."/>
            <person name="Heitman J."/>
        </authorList>
    </citation>
    <scope>NUCLEOTIDE SEQUENCE</scope>
    <source>
        <strain evidence="7">CBS 7841</strain>
    </source>
</reference>
<dbReference type="SUPFAM" id="SSF48452">
    <property type="entry name" value="TPR-like"/>
    <property type="match status" value="1"/>
</dbReference>
<reference evidence="7" key="2">
    <citation type="journal article" date="2022" name="Elife">
        <title>Obligate sexual reproduction of a homothallic fungus closely related to the Cryptococcus pathogenic species complex.</title>
        <authorList>
            <person name="Passer A.R."/>
            <person name="Clancey S.A."/>
            <person name="Shea T."/>
            <person name="David-Palma M."/>
            <person name="Averette A.F."/>
            <person name="Boekhout T."/>
            <person name="Porcel B.M."/>
            <person name="Nowrousian M."/>
            <person name="Cuomo C.A."/>
            <person name="Sun S."/>
            <person name="Heitman J."/>
            <person name="Coelho M.A."/>
        </authorList>
    </citation>
    <scope>NUCLEOTIDE SEQUENCE</scope>
    <source>
        <strain evidence="7">CBS 7841</strain>
    </source>
</reference>
<dbReference type="EMBL" id="CP143787">
    <property type="protein sequence ID" value="WVN88343.1"/>
    <property type="molecule type" value="Genomic_DNA"/>
</dbReference>
<keyword evidence="8" id="KW-1185">Reference proteome</keyword>
<feature type="repeat" description="TPR" evidence="4">
    <location>
        <begin position="172"/>
        <end position="205"/>
    </location>
</feature>
<evidence type="ECO:0000256" key="1">
    <source>
        <dbReference type="ARBA" id="ARBA00008175"/>
    </source>
</evidence>
<dbReference type="FunFam" id="1.25.40.10:FF:000207">
    <property type="entry name" value="Small glutamine-rich tetratricopeptide repeat-containing protein"/>
    <property type="match status" value="1"/>
</dbReference>
<dbReference type="SMART" id="SM00028">
    <property type="entry name" value="TPR"/>
    <property type="match status" value="3"/>
</dbReference>
<feature type="repeat" description="TPR" evidence="4">
    <location>
        <begin position="105"/>
        <end position="138"/>
    </location>
</feature>
<dbReference type="Pfam" id="PF07719">
    <property type="entry name" value="TPR_2"/>
    <property type="match status" value="1"/>
</dbReference>
<dbReference type="InterPro" id="IPR019734">
    <property type="entry name" value="TPR_rpt"/>
</dbReference>
<feature type="compositionally biased region" description="Polar residues" evidence="5">
    <location>
        <begin position="87"/>
        <end position="97"/>
    </location>
</feature>
<dbReference type="KEGG" id="cdep:91087759"/>
<gene>
    <name evidence="7" type="ORF">L203_103548</name>
</gene>
<dbReference type="InterPro" id="IPR011990">
    <property type="entry name" value="TPR-like_helical_dom_sf"/>
</dbReference>
<sequence>MADAKKKQLVFNFIDFLKTSTRDGTVKEDDKESLDVAIQCIAEAFGVDPESAEDEKAYSIKPASLLSLLDVFAKTKAKSSTAPAPQAPSQETTSSGPSEDDKAKAESLKAKGNQLMNQKLYDSAIEQYTEAINLDPNPIYYSNRAAAWGGIGQHEKAIEDAQKALELNPKFARSYSRLGHAHFSLGNMAEAIQAYEDGLALDPDNAVMKSALSTAKAKLSTEESSSSVADREPRGANTGPGLGGMPDLASLAGALGGGAGNGMPDLSSLMNNPQMMAMAQQMMSNGGLERLMQNPSIRNMAENMRNGGGMPDFGSLASDPSMRDLAQQFMGNGSGNER</sequence>
<evidence type="ECO:0000313" key="8">
    <source>
        <dbReference type="Proteomes" id="UP000094043"/>
    </source>
</evidence>
<dbReference type="PROSITE" id="PS50005">
    <property type="entry name" value="TPR"/>
    <property type="match status" value="2"/>
</dbReference>
<dbReference type="Gene3D" id="1.20.5.420">
    <property type="entry name" value="Immunoglobulin FC, subunit C"/>
    <property type="match status" value="1"/>
</dbReference>
<dbReference type="PANTHER" id="PTHR45831:SF2">
    <property type="entry name" value="LD24721P"/>
    <property type="match status" value="1"/>
</dbReference>
<dbReference type="GeneID" id="91087759"/>
<dbReference type="InterPro" id="IPR032374">
    <property type="entry name" value="SGTA_dimer"/>
</dbReference>
<evidence type="ECO:0000256" key="2">
    <source>
        <dbReference type="ARBA" id="ARBA00022737"/>
    </source>
</evidence>
<protein>
    <recommendedName>
        <fullName evidence="6">SGTA homodimerisation domain-containing protein</fullName>
    </recommendedName>
</protein>